<dbReference type="PROSITE" id="PS00086">
    <property type="entry name" value="CYTOCHROME_P450"/>
    <property type="match status" value="1"/>
</dbReference>
<keyword evidence="6 13" id="KW-0479">Metal-binding</keyword>
<comment type="subcellular location">
    <subcellularLocation>
        <location evidence="3">Endoplasmic reticulum membrane</location>
        <topology evidence="3">Peripheral membrane protein</topology>
    </subcellularLocation>
    <subcellularLocation>
        <location evidence="2">Microsome membrane</location>
        <topology evidence="2">Peripheral membrane protein</topology>
    </subcellularLocation>
</comment>
<feature type="transmembrane region" description="Helical" evidence="15">
    <location>
        <begin position="6"/>
        <end position="27"/>
    </location>
</feature>
<evidence type="ECO:0000256" key="7">
    <source>
        <dbReference type="ARBA" id="ARBA00022824"/>
    </source>
</evidence>
<dbReference type="GO" id="GO:0020037">
    <property type="term" value="F:heme binding"/>
    <property type="evidence" value="ECO:0007669"/>
    <property type="project" value="InterPro"/>
</dbReference>
<dbReference type="PRINTS" id="PR00463">
    <property type="entry name" value="EP450I"/>
</dbReference>
<evidence type="ECO:0000256" key="13">
    <source>
        <dbReference type="PIRSR" id="PIRSR602401-1"/>
    </source>
</evidence>
<comment type="cofactor">
    <cofactor evidence="1 13">
        <name>heme</name>
        <dbReference type="ChEBI" id="CHEBI:30413"/>
    </cofactor>
</comment>
<dbReference type="EMBL" id="KX679282">
    <property type="protein sequence ID" value="AQM57072.1"/>
    <property type="molecule type" value="mRNA"/>
</dbReference>
<evidence type="ECO:0000256" key="4">
    <source>
        <dbReference type="ARBA" id="ARBA00010617"/>
    </source>
</evidence>
<reference evidence="16" key="1">
    <citation type="journal article" date="2017" name="Insect Sci.">
        <title>Induction of P450 genes in Nilaparvata lugens and Sogatella furcifera by two neonicotinoid insecticides.</title>
        <authorList>
            <person name="Yang Y.X."/>
            <person name="Yu N."/>
            <person name="Zhang J.H."/>
            <person name="Zhang Y.X."/>
            <person name="Liu Z.W."/>
        </authorList>
    </citation>
    <scope>NUCLEOTIDE SEQUENCE</scope>
</reference>
<evidence type="ECO:0000256" key="5">
    <source>
        <dbReference type="ARBA" id="ARBA00022617"/>
    </source>
</evidence>
<dbReference type="InterPro" id="IPR036396">
    <property type="entry name" value="Cyt_P450_sf"/>
</dbReference>
<dbReference type="InterPro" id="IPR050476">
    <property type="entry name" value="Insect_CytP450_Detox"/>
</dbReference>
<dbReference type="PANTHER" id="PTHR24292:SF93">
    <property type="entry name" value="CYTOCHROME P450 310A1-RELATED"/>
    <property type="match status" value="1"/>
</dbReference>
<evidence type="ECO:0000256" key="14">
    <source>
        <dbReference type="RuleBase" id="RU000461"/>
    </source>
</evidence>
<keyword evidence="9 14" id="KW-0560">Oxidoreductase</keyword>
<evidence type="ECO:0000256" key="6">
    <source>
        <dbReference type="ARBA" id="ARBA00022723"/>
    </source>
</evidence>
<keyword evidence="15" id="KW-0812">Transmembrane</keyword>
<proteinExistence type="evidence at transcript level"/>
<organism evidence="16">
    <name type="scientific">Sogatella furcifera</name>
    <name type="common">White-backed planthopper</name>
    <dbReference type="NCBI Taxonomy" id="113103"/>
    <lineage>
        <taxon>Eukaryota</taxon>
        <taxon>Metazoa</taxon>
        <taxon>Ecdysozoa</taxon>
        <taxon>Arthropoda</taxon>
        <taxon>Hexapoda</taxon>
        <taxon>Insecta</taxon>
        <taxon>Pterygota</taxon>
        <taxon>Neoptera</taxon>
        <taxon>Paraneoptera</taxon>
        <taxon>Hemiptera</taxon>
        <taxon>Auchenorrhyncha</taxon>
        <taxon>Fulgoroidea</taxon>
        <taxon>Delphacidae</taxon>
        <taxon>Delphacinae</taxon>
        <taxon>Sogatella</taxon>
    </lineage>
</organism>
<keyword evidence="11 14" id="KW-0503">Monooxygenase</keyword>
<evidence type="ECO:0000256" key="3">
    <source>
        <dbReference type="ARBA" id="ARBA00004406"/>
    </source>
</evidence>
<keyword evidence="8" id="KW-0492">Microsome</keyword>
<dbReference type="GO" id="GO:0005506">
    <property type="term" value="F:iron ion binding"/>
    <property type="evidence" value="ECO:0007669"/>
    <property type="project" value="InterPro"/>
</dbReference>
<evidence type="ECO:0000256" key="2">
    <source>
        <dbReference type="ARBA" id="ARBA00004174"/>
    </source>
</evidence>
<dbReference type="InterPro" id="IPR001128">
    <property type="entry name" value="Cyt_P450"/>
</dbReference>
<evidence type="ECO:0000256" key="8">
    <source>
        <dbReference type="ARBA" id="ARBA00022848"/>
    </source>
</evidence>
<keyword evidence="7" id="KW-0256">Endoplasmic reticulum</keyword>
<dbReference type="GO" id="GO:0004497">
    <property type="term" value="F:monooxygenase activity"/>
    <property type="evidence" value="ECO:0007669"/>
    <property type="project" value="UniProtKB-KW"/>
</dbReference>
<dbReference type="InterPro" id="IPR002401">
    <property type="entry name" value="Cyt_P450_E_grp-I"/>
</dbReference>
<feature type="binding site" description="axial binding residue" evidence="13">
    <location>
        <position position="454"/>
    </location>
    <ligand>
        <name>heme</name>
        <dbReference type="ChEBI" id="CHEBI:30413"/>
    </ligand>
    <ligandPart>
        <name>Fe</name>
        <dbReference type="ChEBI" id="CHEBI:18248"/>
    </ligandPart>
</feature>
<keyword evidence="5 13" id="KW-0349">Heme</keyword>
<evidence type="ECO:0000256" key="1">
    <source>
        <dbReference type="ARBA" id="ARBA00001971"/>
    </source>
</evidence>
<evidence type="ECO:0000256" key="9">
    <source>
        <dbReference type="ARBA" id="ARBA00023002"/>
    </source>
</evidence>
<keyword evidence="10 13" id="KW-0408">Iron</keyword>
<dbReference type="Gene3D" id="1.10.630.10">
    <property type="entry name" value="Cytochrome P450"/>
    <property type="match status" value="1"/>
</dbReference>
<keyword evidence="12 15" id="KW-0472">Membrane</keyword>
<dbReference type="FunFam" id="1.10.630.10:FF:000042">
    <property type="entry name" value="Cytochrome P450"/>
    <property type="match status" value="1"/>
</dbReference>
<dbReference type="GO" id="GO:0005789">
    <property type="term" value="C:endoplasmic reticulum membrane"/>
    <property type="evidence" value="ECO:0007669"/>
    <property type="project" value="UniProtKB-SubCell"/>
</dbReference>
<comment type="similarity">
    <text evidence="4 14">Belongs to the cytochrome P450 family.</text>
</comment>
<evidence type="ECO:0000256" key="11">
    <source>
        <dbReference type="ARBA" id="ARBA00023033"/>
    </source>
</evidence>
<dbReference type="PANTHER" id="PTHR24292">
    <property type="entry name" value="CYTOCHROME P450"/>
    <property type="match status" value="1"/>
</dbReference>
<protein>
    <submittedName>
        <fullName evidence="16">Cytochrome P450 CYP6ER4</fullName>
    </submittedName>
</protein>
<dbReference type="SMR" id="A0A1Q1NL11"/>
<dbReference type="Pfam" id="PF00067">
    <property type="entry name" value="p450"/>
    <property type="match status" value="1"/>
</dbReference>
<dbReference type="SUPFAM" id="SSF48264">
    <property type="entry name" value="Cytochrome P450"/>
    <property type="match status" value="1"/>
</dbReference>
<evidence type="ECO:0000313" key="16">
    <source>
        <dbReference type="EMBL" id="AQM57072.1"/>
    </source>
</evidence>
<dbReference type="InterPro" id="IPR017972">
    <property type="entry name" value="Cyt_P450_CS"/>
</dbReference>
<dbReference type="AlphaFoldDB" id="A0A1Q1NL11"/>
<accession>A0A1Q1NL11</accession>
<sequence>MMEFLGYSWLNYVVVILLLLISTLFFIRFHIYNYWKRRGLVQAEGSLPWGSLKDFLLGKKFIAQVYADIYKQGAGHPMIGYYSFLSPGLVIRNPDLLKRILVRDYDSFCDRGVYSNRELDPLSYHLFSTDGPQHREMRHVLSPSYSGSKMRFMFDTMQDCSHKLCEHLSDLVSSTGQGEKSLEIKPITNTYGLNVIASTAVGIDCNTFNGDNPLAEAALKVTDPDDIVQYLRLTLTLISPTVARLLNLRFTPKGVSDFYIDLVEKIVNHRKSENETRKDFMQVLLNMNEEIRKNEGADNRKPLGLDEIAAQTFLFILAGHETTSAAICFILYQLAVNQDVQNRLVAEIDSMNGDVNYDNIKDMEYLDMVLNETLRMYPAAPILIRNCVKNYRLPNGFVIEKGTQVLVPIYGLHMDPDYFPDPERFDPERFSKTAPSHTIHPFTFLPFGEGPRYCIGKRFGLASVKLGIINILSKFRVEPAVDTKIPLEIEKKTFVMNPYKGLTLKLVARDI</sequence>
<evidence type="ECO:0000256" key="12">
    <source>
        <dbReference type="ARBA" id="ARBA00023136"/>
    </source>
</evidence>
<dbReference type="PRINTS" id="PR00385">
    <property type="entry name" value="P450"/>
</dbReference>
<name>A0A1Q1NL11_SOGFU</name>
<keyword evidence="15" id="KW-1133">Transmembrane helix</keyword>
<evidence type="ECO:0000256" key="10">
    <source>
        <dbReference type="ARBA" id="ARBA00023004"/>
    </source>
</evidence>
<dbReference type="CDD" id="cd11056">
    <property type="entry name" value="CYP6-like"/>
    <property type="match status" value="1"/>
</dbReference>
<dbReference type="GO" id="GO:0016705">
    <property type="term" value="F:oxidoreductase activity, acting on paired donors, with incorporation or reduction of molecular oxygen"/>
    <property type="evidence" value="ECO:0007669"/>
    <property type="project" value="InterPro"/>
</dbReference>
<evidence type="ECO:0000256" key="15">
    <source>
        <dbReference type="SAM" id="Phobius"/>
    </source>
</evidence>